<keyword evidence="1" id="KW-0732">Signal</keyword>
<dbReference type="Proteomes" id="UP001597483">
    <property type="component" value="Unassembled WGS sequence"/>
</dbReference>
<evidence type="ECO:0008006" key="4">
    <source>
        <dbReference type="Google" id="ProtNLM"/>
    </source>
</evidence>
<dbReference type="RefSeq" id="WP_378306845.1">
    <property type="nucleotide sequence ID" value="NZ_JBHUKS010000015.1"/>
</dbReference>
<evidence type="ECO:0000256" key="1">
    <source>
        <dbReference type="SAM" id="SignalP"/>
    </source>
</evidence>
<comment type="caution">
    <text evidence="2">The sequence shown here is derived from an EMBL/GenBank/DDBJ whole genome shotgun (WGS) entry which is preliminary data.</text>
</comment>
<sequence>MINRFRKVLASLAMAAAMAGTLATPAQASTESGGFWDFVCHAGRACIRLAHHAPSQPEWWNLDGCDGHPIRDYYDAAIAHGNSFRVIYWDYKWDDTAAWTSRLLDSRKTITTAWVWC</sequence>
<name>A0ABW5H9I0_9PSEU</name>
<feature type="chain" id="PRO_5046165785" description="Peptidase inhibitor family I36 protein" evidence="1">
    <location>
        <begin position="29"/>
        <end position="117"/>
    </location>
</feature>
<accession>A0ABW5H9I0</accession>
<evidence type="ECO:0000313" key="3">
    <source>
        <dbReference type="Proteomes" id="UP001597483"/>
    </source>
</evidence>
<gene>
    <name evidence="2" type="ORF">ACFSVL_21615</name>
</gene>
<dbReference type="EMBL" id="JBHUKS010000015">
    <property type="protein sequence ID" value="MFD2469998.1"/>
    <property type="molecule type" value="Genomic_DNA"/>
</dbReference>
<reference evidence="3" key="1">
    <citation type="journal article" date="2019" name="Int. J. Syst. Evol. Microbiol.">
        <title>The Global Catalogue of Microorganisms (GCM) 10K type strain sequencing project: providing services to taxonomists for standard genome sequencing and annotation.</title>
        <authorList>
            <consortium name="The Broad Institute Genomics Platform"/>
            <consortium name="The Broad Institute Genome Sequencing Center for Infectious Disease"/>
            <person name="Wu L."/>
            <person name="Ma J."/>
        </authorList>
    </citation>
    <scope>NUCLEOTIDE SEQUENCE [LARGE SCALE GENOMIC DNA]</scope>
    <source>
        <strain evidence="3">CGMCC 4.7641</strain>
    </source>
</reference>
<keyword evidence="3" id="KW-1185">Reference proteome</keyword>
<organism evidence="2 3">
    <name type="scientific">Amycolatopsis silviterrae</name>
    <dbReference type="NCBI Taxonomy" id="1656914"/>
    <lineage>
        <taxon>Bacteria</taxon>
        <taxon>Bacillati</taxon>
        <taxon>Actinomycetota</taxon>
        <taxon>Actinomycetes</taxon>
        <taxon>Pseudonocardiales</taxon>
        <taxon>Pseudonocardiaceae</taxon>
        <taxon>Amycolatopsis</taxon>
    </lineage>
</organism>
<feature type="signal peptide" evidence="1">
    <location>
        <begin position="1"/>
        <end position="28"/>
    </location>
</feature>
<proteinExistence type="predicted"/>
<evidence type="ECO:0000313" key="2">
    <source>
        <dbReference type="EMBL" id="MFD2469998.1"/>
    </source>
</evidence>
<protein>
    <recommendedName>
        <fullName evidence="4">Peptidase inhibitor family I36 protein</fullName>
    </recommendedName>
</protein>